<evidence type="ECO:0000313" key="1">
    <source>
        <dbReference type="EMBL" id="EJB30640.1"/>
    </source>
</evidence>
<dbReference type="PATRIC" id="fig|992026.3.peg.796"/>
<accession>J0IYA5</accession>
<evidence type="ECO:0000313" key="2">
    <source>
        <dbReference type="Proteomes" id="UP000003402"/>
    </source>
</evidence>
<reference evidence="1 2" key="1">
    <citation type="journal article" date="2013" name="Pathog. Dis.">
        <title>Genome sequences of 65 Helicobacter pylori strains isolated from asymptomatic individuals and patients with gastric cancer, peptic ulcer disease, or gastritis.</title>
        <authorList>
            <person name="Blanchard T.G."/>
            <person name="Czinn S.J."/>
            <person name="Correa P."/>
            <person name="Nakazawa T."/>
            <person name="Keelan M."/>
            <person name="Morningstar L."/>
            <person name="Santana-Cruz I."/>
            <person name="Maroo A."/>
            <person name="McCracken C."/>
            <person name="Shefchek K."/>
            <person name="Daugherty S."/>
            <person name="Song Y."/>
            <person name="Fraser C.M."/>
            <person name="Fricke W.F."/>
        </authorList>
    </citation>
    <scope>NUCLEOTIDE SEQUENCE [LARGE SCALE GENOMIC DNA]</scope>
    <source>
        <strain evidence="1 2">NQ4099</strain>
    </source>
</reference>
<organism evidence="1 2">
    <name type="scientific">Helicobacter pylori NQ4099</name>
    <dbReference type="NCBI Taxonomy" id="992026"/>
    <lineage>
        <taxon>Bacteria</taxon>
        <taxon>Pseudomonadati</taxon>
        <taxon>Campylobacterota</taxon>
        <taxon>Epsilonproteobacteria</taxon>
        <taxon>Campylobacterales</taxon>
        <taxon>Helicobacteraceae</taxon>
        <taxon>Helicobacter</taxon>
    </lineage>
</organism>
<proteinExistence type="predicted"/>
<sequence length="37" mass="4360">MGVGVKWLYSLKRIFILIPPIKKRQKLQFNDFNPTAV</sequence>
<dbReference type="AlphaFoldDB" id="J0IYA5"/>
<protein>
    <submittedName>
        <fullName evidence="1">Uncharacterized protein</fullName>
    </submittedName>
</protein>
<dbReference type="Proteomes" id="UP000003402">
    <property type="component" value="Unassembled WGS sequence"/>
</dbReference>
<dbReference type="EMBL" id="AKNU01000002">
    <property type="protein sequence ID" value="EJB30640.1"/>
    <property type="molecule type" value="Genomic_DNA"/>
</dbReference>
<name>J0IYA5_HELPX</name>
<comment type="caution">
    <text evidence="1">The sequence shown here is derived from an EMBL/GenBank/DDBJ whole genome shotgun (WGS) entry which is preliminary data.</text>
</comment>
<gene>
    <name evidence="1" type="ORF">HPNQ4099_0813</name>
</gene>